<evidence type="ECO:0000256" key="8">
    <source>
        <dbReference type="SAM" id="Phobius"/>
    </source>
</evidence>
<dbReference type="Proteomes" id="UP000322545">
    <property type="component" value="Unassembled WGS sequence"/>
</dbReference>
<gene>
    <name evidence="9" type="ORF">SAMN05443432_101242</name>
</gene>
<feature type="transmembrane region" description="Helical" evidence="8">
    <location>
        <begin position="222"/>
        <end position="239"/>
    </location>
</feature>
<name>A0A1M7A035_9RHOB</name>
<evidence type="ECO:0000256" key="6">
    <source>
        <dbReference type="ARBA" id="ARBA00022989"/>
    </source>
</evidence>
<evidence type="ECO:0000256" key="1">
    <source>
        <dbReference type="ARBA" id="ARBA00004651"/>
    </source>
</evidence>
<evidence type="ECO:0000256" key="2">
    <source>
        <dbReference type="ARBA" id="ARBA00022475"/>
    </source>
</evidence>
<dbReference type="PANTHER" id="PTHR33908">
    <property type="entry name" value="MANNOSYLTRANSFERASE YKCB-RELATED"/>
    <property type="match status" value="1"/>
</dbReference>
<feature type="transmembrane region" description="Helical" evidence="8">
    <location>
        <begin position="310"/>
        <end position="329"/>
    </location>
</feature>
<keyword evidence="6 8" id="KW-1133">Transmembrane helix</keyword>
<feature type="transmembrane region" description="Helical" evidence="8">
    <location>
        <begin position="81"/>
        <end position="101"/>
    </location>
</feature>
<feature type="transmembrane region" description="Helical" evidence="8">
    <location>
        <begin position="169"/>
        <end position="186"/>
    </location>
</feature>
<evidence type="ECO:0000256" key="5">
    <source>
        <dbReference type="ARBA" id="ARBA00022692"/>
    </source>
</evidence>
<protein>
    <submittedName>
        <fullName evidence="9">Dolichyl-phosphate-mannose-protein mannosyltransferase</fullName>
    </submittedName>
</protein>
<evidence type="ECO:0000256" key="4">
    <source>
        <dbReference type="ARBA" id="ARBA00022679"/>
    </source>
</evidence>
<dbReference type="RefSeq" id="WP_149777838.1">
    <property type="nucleotide sequence ID" value="NZ_FRCB01000001.1"/>
</dbReference>
<keyword evidence="7 8" id="KW-0472">Membrane</keyword>
<dbReference type="GO" id="GO:0009103">
    <property type="term" value="P:lipopolysaccharide biosynthetic process"/>
    <property type="evidence" value="ECO:0007669"/>
    <property type="project" value="UniProtKB-ARBA"/>
</dbReference>
<reference evidence="9 10" key="1">
    <citation type="submission" date="2016-11" db="EMBL/GenBank/DDBJ databases">
        <authorList>
            <person name="Varghese N."/>
            <person name="Submissions S."/>
        </authorList>
    </citation>
    <scope>NUCLEOTIDE SEQUENCE [LARGE SCALE GENOMIC DNA]</scope>
    <source>
        <strain evidence="9 10">DSM 28249</strain>
    </source>
</reference>
<feature type="transmembrane region" description="Helical" evidence="8">
    <location>
        <begin position="267"/>
        <end position="289"/>
    </location>
</feature>
<feature type="transmembrane region" description="Helical" evidence="8">
    <location>
        <begin position="341"/>
        <end position="372"/>
    </location>
</feature>
<evidence type="ECO:0000313" key="10">
    <source>
        <dbReference type="Proteomes" id="UP000322545"/>
    </source>
</evidence>
<dbReference type="GO" id="GO:0005886">
    <property type="term" value="C:plasma membrane"/>
    <property type="evidence" value="ECO:0007669"/>
    <property type="project" value="UniProtKB-SubCell"/>
</dbReference>
<dbReference type="InterPro" id="IPR050297">
    <property type="entry name" value="LipidA_mod_glycosyltrf_83"/>
</dbReference>
<feature type="transmembrane region" description="Helical" evidence="8">
    <location>
        <begin position="113"/>
        <end position="132"/>
    </location>
</feature>
<evidence type="ECO:0000313" key="9">
    <source>
        <dbReference type="EMBL" id="SHL35913.1"/>
    </source>
</evidence>
<dbReference type="AlphaFoldDB" id="A0A1M7A035"/>
<dbReference type="GO" id="GO:0016763">
    <property type="term" value="F:pentosyltransferase activity"/>
    <property type="evidence" value="ECO:0007669"/>
    <property type="project" value="TreeGrafter"/>
</dbReference>
<sequence>MGRFSEIDKGLVLFVLSLLVGLALRLNGLAEQALSSFDEAAYILEGANIAGYEPSAPLYYARPGYVTLIAGFRLLWDDPIASARAVTLISFVASMLILWVFVGRIYGKTARNIAVIVFAVLPLNVYYGRLIYPDVLAAGLLLASIMFFLQAIVPCISESGKIRQKTQDVSQGWLLAAGFFAGYFVTVGSYRVAPVLAAVVVVCLITLFRLRANDVKLKTKTFLAVLAALFPVVLFHVEFDFLDQMFNLAFLYPREAGTGMINVDPIYYLHVLIFYFTPVALYVVVFALLKLSSWRRCINTAISRLSEPRYQLLVVISVLPALFHTFYALRGVKLLSPSLPWIAIFFAVGLARIPNTIVRNALIGLSAILFVFQAQKLSHDMGYSGMYEMANVAGQIPGVIVDNGGGWVLAVSSETLDPNVTQLVPYWWCEWAPQLCDTKYKIMSTEQLNALDPIVKEQYEILSTHEVTMGKHAAHLSYLEGAAMPPSMKMESLWREKSAVTLHWNIVRQR</sequence>
<accession>A0A1M7A035</accession>
<comment type="subcellular location">
    <subcellularLocation>
        <location evidence="1">Cell membrane</location>
        <topology evidence="1">Multi-pass membrane protein</topology>
    </subcellularLocation>
</comment>
<keyword evidence="5 8" id="KW-0812">Transmembrane</keyword>
<feature type="transmembrane region" description="Helical" evidence="8">
    <location>
        <begin position="192"/>
        <end position="210"/>
    </location>
</feature>
<keyword evidence="4 9" id="KW-0808">Transferase</keyword>
<evidence type="ECO:0000256" key="7">
    <source>
        <dbReference type="ARBA" id="ARBA00023136"/>
    </source>
</evidence>
<keyword evidence="2" id="KW-1003">Cell membrane</keyword>
<dbReference type="EMBL" id="FRCB01000001">
    <property type="protein sequence ID" value="SHL35913.1"/>
    <property type="molecule type" value="Genomic_DNA"/>
</dbReference>
<proteinExistence type="predicted"/>
<feature type="transmembrane region" description="Helical" evidence="8">
    <location>
        <begin position="138"/>
        <end position="157"/>
    </location>
</feature>
<dbReference type="PANTHER" id="PTHR33908:SF11">
    <property type="entry name" value="MEMBRANE PROTEIN"/>
    <property type="match status" value="1"/>
</dbReference>
<keyword evidence="3 9" id="KW-0328">Glycosyltransferase</keyword>
<evidence type="ECO:0000256" key="3">
    <source>
        <dbReference type="ARBA" id="ARBA00022676"/>
    </source>
</evidence>
<keyword evidence="10" id="KW-1185">Reference proteome</keyword>
<organism evidence="9 10">
    <name type="scientific">Roseovarius litoreus</name>
    <dbReference type="NCBI Taxonomy" id="1155722"/>
    <lineage>
        <taxon>Bacteria</taxon>
        <taxon>Pseudomonadati</taxon>
        <taxon>Pseudomonadota</taxon>
        <taxon>Alphaproteobacteria</taxon>
        <taxon>Rhodobacterales</taxon>
        <taxon>Roseobacteraceae</taxon>
        <taxon>Roseovarius</taxon>
    </lineage>
</organism>